<organism evidence="2 3">
    <name type="scientific">Robertmurraya beringensis</name>
    <dbReference type="NCBI Taxonomy" id="641660"/>
    <lineage>
        <taxon>Bacteria</taxon>
        <taxon>Bacillati</taxon>
        <taxon>Bacillota</taxon>
        <taxon>Bacilli</taxon>
        <taxon>Bacillales</taxon>
        <taxon>Bacillaceae</taxon>
        <taxon>Robertmurraya</taxon>
    </lineage>
</organism>
<keyword evidence="3" id="KW-1185">Reference proteome</keyword>
<dbReference type="Proteomes" id="UP001589738">
    <property type="component" value="Unassembled WGS sequence"/>
</dbReference>
<feature type="transmembrane region" description="Helical" evidence="1">
    <location>
        <begin position="116"/>
        <end position="144"/>
    </location>
</feature>
<dbReference type="Pfam" id="PF12679">
    <property type="entry name" value="ABC2_membrane_2"/>
    <property type="match status" value="1"/>
</dbReference>
<dbReference type="RefSeq" id="WP_377058999.1">
    <property type="nucleotide sequence ID" value="NZ_JBHLUU010000124.1"/>
</dbReference>
<gene>
    <name evidence="2" type="ORF">ACFFHF_21600</name>
</gene>
<dbReference type="PANTHER" id="PTHR37305:SF1">
    <property type="entry name" value="MEMBRANE PROTEIN"/>
    <property type="match status" value="1"/>
</dbReference>
<sequence length="265" mass="29932">MNIFLHEIRAFGKSTIVWTVSLIALVLFFMSLFPSFAKDADQVNELLQTLPEALRKAVGIEIGHFTSILGFYSYVFMYISLCGAIQAMMIGASILSKEVREKTVDFLLTKPVSRTTIIVSKLSAAFVSIAITSLSFILCAYFIASYVKTENFNEQAFFLLSFTLFFVQVMFLAIGVIASMLLPKLKSVLSLSLGVVFAFFFIGMFGSTVGEASVRYITPFKYFDYMYIIKYSQYEWSYVIVGLVWIIAAFIASFYIYTKRDMNAV</sequence>
<accession>A0ABV6KWR6</accession>
<feature type="transmembrane region" description="Helical" evidence="1">
    <location>
        <begin position="188"/>
        <end position="206"/>
    </location>
</feature>
<feature type="transmembrane region" description="Helical" evidence="1">
    <location>
        <begin position="71"/>
        <end position="95"/>
    </location>
</feature>
<feature type="transmembrane region" description="Helical" evidence="1">
    <location>
        <begin position="16"/>
        <end position="37"/>
    </location>
</feature>
<protein>
    <submittedName>
        <fullName evidence="2">ABC transporter permease subunit</fullName>
    </submittedName>
</protein>
<keyword evidence="1" id="KW-0472">Membrane</keyword>
<proteinExistence type="predicted"/>
<reference evidence="2 3" key="1">
    <citation type="submission" date="2024-09" db="EMBL/GenBank/DDBJ databases">
        <authorList>
            <person name="Sun Q."/>
            <person name="Mori K."/>
        </authorList>
    </citation>
    <scope>NUCLEOTIDE SEQUENCE [LARGE SCALE GENOMIC DNA]</scope>
    <source>
        <strain evidence="2 3">CGMCC 1.9126</strain>
    </source>
</reference>
<keyword evidence="1" id="KW-1133">Transmembrane helix</keyword>
<evidence type="ECO:0000313" key="3">
    <source>
        <dbReference type="Proteomes" id="UP001589738"/>
    </source>
</evidence>
<dbReference type="PANTHER" id="PTHR37305">
    <property type="entry name" value="INTEGRAL MEMBRANE PROTEIN-RELATED"/>
    <property type="match status" value="1"/>
</dbReference>
<evidence type="ECO:0000313" key="2">
    <source>
        <dbReference type="EMBL" id="MFC0477788.1"/>
    </source>
</evidence>
<dbReference type="EMBL" id="JBHLUU010000124">
    <property type="protein sequence ID" value="MFC0477788.1"/>
    <property type="molecule type" value="Genomic_DNA"/>
</dbReference>
<evidence type="ECO:0000256" key="1">
    <source>
        <dbReference type="SAM" id="Phobius"/>
    </source>
</evidence>
<comment type="caution">
    <text evidence="2">The sequence shown here is derived from an EMBL/GenBank/DDBJ whole genome shotgun (WGS) entry which is preliminary data.</text>
</comment>
<keyword evidence="1" id="KW-0812">Transmembrane</keyword>
<name>A0ABV6KWR6_9BACI</name>
<feature type="transmembrane region" description="Helical" evidence="1">
    <location>
        <begin position="156"/>
        <end position="181"/>
    </location>
</feature>
<feature type="transmembrane region" description="Helical" evidence="1">
    <location>
        <begin position="236"/>
        <end position="257"/>
    </location>
</feature>